<gene>
    <name evidence="1" type="ORF">LEP1GSC043_0644</name>
</gene>
<evidence type="ECO:0000313" key="1">
    <source>
        <dbReference type="EMBL" id="EMY13315.1"/>
    </source>
</evidence>
<sequence>MDTLLYKDEYQGLSQNPQKFLDHSLEILSNVRILTKTVASGIFKQF</sequence>
<accession>N1UB69</accession>
<comment type="caution">
    <text evidence="1">The sequence shown here is derived from an EMBL/GenBank/DDBJ whole genome shotgun (WGS) entry which is preliminary data.</text>
</comment>
<organism evidence="1 2">
    <name type="scientific">Leptospira weilii str. Ecochallenge</name>
    <dbReference type="NCBI Taxonomy" id="1049986"/>
    <lineage>
        <taxon>Bacteria</taxon>
        <taxon>Pseudomonadati</taxon>
        <taxon>Spirochaetota</taxon>
        <taxon>Spirochaetia</taxon>
        <taxon>Leptospirales</taxon>
        <taxon>Leptospiraceae</taxon>
        <taxon>Leptospira</taxon>
    </lineage>
</organism>
<dbReference type="Proteomes" id="UP000012249">
    <property type="component" value="Unassembled WGS sequence"/>
</dbReference>
<reference evidence="1 2" key="1">
    <citation type="submission" date="2013-02" db="EMBL/GenBank/DDBJ databases">
        <authorList>
            <person name="Harkins D.M."/>
            <person name="Durkin A.S."/>
            <person name="Brinkac L.M."/>
            <person name="Haft D.H."/>
            <person name="Selengut J.D."/>
            <person name="Sanka R."/>
            <person name="DePew J."/>
            <person name="Purushe J."/>
            <person name="Haake D.A."/>
            <person name="Matsunaga J."/>
            <person name="Vinetz J.M."/>
            <person name="Sutton G.G."/>
            <person name="Nierman W.C."/>
            <person name="Fouts D.E."/>
        </authorList>
    </citation>
    <scope>NUCLEOTIDE SEQUENCE [LARGE SCALE GENOMIC DNA]</scope>
    <source>
        <strain evidence="1 2">Ecochallenge</strain>
    </source>
</reference>
<name>N1UB69_9LEPT</name>
<protein>
    <submittedName>
        <fullName evidence="1">Uncharacterized protein</fullName>
    </submittedName>
</protein>
<evidence type="ECO:0000313" key="2">
    <source>
        <dbReference type="Proteomes" id="UP000012249"/>
    </source>
</evidence>
<proteinExistence type="predicted"/>
<dbReference type="EMBL" id="AHMI02000243">
    <property type="protein sequence ID" value="EMY13315.1"/>
    <property type="molecule type" value="Genomic_DNA"/>
</dbReference>
<dbReference type="AlphaFoldDB" id="N1UB69"/>